<sequence>MPKLGQGGHRTITSEGSDIPQVLWTRVDRLCKDGDLVQGQLMLVSLSLVARQRKVRRDLEELLIHLQQSVDSLQYNMAWQTEVTNRLQQQQQQPATAFASHIPNVAIPMCRHSIFDHSQDLDVLAGLSSDEFDCSSSTRKPRRNATEAFLEKCAIRLTDCRLCHDGNTSLRSGLPLYRLILLSLLGVRNQHPVDNMEDMMRQLLQTIEAMQLDAARQAEVTARQMEIAAQVPIPGDTTNVQENADIPVKLVPPQTSKALAYPIEAPFEFEVYLTTLQEEMAEAFVAQYSYNTQIEVTTRDLEVTRQEPKEGFSDFVTWWRAKASMMTTQPAETDQIRMVIQGFRPTLHVSIQNLRRPDQKGASEALKPRPLPNPLPPTHNPAKYCAFHQQHGHDTDLCFRLRHEIKDLIDNKVIAPPQKPNVTTNPLPPTTQPSTSTQENKPYPNTGRPI</sequence>
<accession>A0A7J7G1X0</accession>
<evidence type="ECO:0008006" key="4">
    <source>
        <dbReference type="Google" id="ProtNLM"/>
    </source>
</evidence>
<keyword evidence="3" id="KW-1185">Reference proteome</keyword>
<evidence type="ECO:0000256" key="1">
    <source>
        <dbReference type="SAM" id="MobiDB-lite"/>
    </source>
</evidence>
<name>A0A7J7G1X0_CAMSI</name>
<protein>
    <recommendedName>
        <fullName evidence="4">Retrotransposon gag domain-containing protein</fullName>
    </recommendedName>
</protein>
<reference evidence="2 3" key="2">
    <citation type="submission" date="2020-07" db="EMBL/GenBank/DDBJ databases">
        <title>Genome assembly of wild tea tree DASZ reveals pedigree and selection history of tea varieties.</title>
        <authorList>
            <person name="Zhang W."/>
        </authorList>
    </citation>
    <scope>NUCLEOTIDE SEQUENCE [LARGE SCALE GENOMIC DNA]</scope>
    <source>
        <strain evidence="3">cv. G240</strain>
        <tissue evidence="2">Leaf</tissue>
    </source>
</reference>
<comment type="caution">
    <text evidence="2">The sequence shown here is derived from an EMBL/GenBank/DDBJ whole genome shotgun (WGS) entry which is preliminary data.</text>
</comment>
<organism evidence="2 3">
    <name type="scientific">Camellia sinensis</name>
    <name type="common">Tea plant</name>
    <name type="synonym">Thea sinensis</name>
    <dbReference type="NCBI Taxonomy" id="4442"/>
    <lineage>
        <taxon>Eukaryota</taxon>
        <taxon>Viridiplantae</taxon>
        <taxon>Streptophyta</taxon>
        <taxon>Embryophyta</taxon>
        <taxon>Tracheophyta</taxon>
        <taxon>Spermatophyta</taxon>
        <taxon>Magnoliopsida</taxon>
        <taxon>eudicotyledons</taxon>
        <taxon>Gunneridae</taxon>
        <taxon>Pentapetalae</taxon>
        <taxon>asterids</taxon>
        <taxon>Ericales</taxon>
        <taxon>Theaceae</taxon>
        <taxon>Camellia</taxon>
    </lineage>
</organism>
<gene>
    <name evidence="2" type="ORF">HYC85_029435</name>
</gene>
<feature type="region of interest" description="Disordered" evidence="1">
    <location>
        <begin position="355"/>
        <end position="379"/>
    </location>
</feature>
<feature type="region of interest" description="Disordered" evidence="1">
    <location>
        <begin position="413"/>
        <end position="450"/>
    </location>
</feature>
<evidence type="ECO:0000313" key="3">
    <source>
        <dbReference type="Proteomes" id="UP000593564"/>
    </source>
</evidence>
<evidence type="ECO:0000313" key="2">
    <source>
        <dbReference type="EMBL" id="KAF5933264.1"/>
    </source>
</evidence>
<dbReference type="AlphaFoldDB" id="A0A7J7G1X0"/>
<feature type="compositionally biased region" description="Pro residues" evidence="1">
    <location>
        <begin position="369"/>
        <end position="379"/>
    </location>
</feature>
<proteinExistence type="predicted"/>
<reference evidence="3" key="1">
    <citation type="journal article" date="2020" name="Nat. Commun.">
        <title>Genome assembly of wild tea tree DASZ reveals pedigree and selection history of tea varieties.</title>
        <authorList>
            <person name="Zhang W."/>
            <person name="Zhang Y."/>
            <person name="Qiu H."/>
            <person name="Guo Y."/>
            <person name="Wan H."/>
            <person name="Zhang X."/>
            <person name="Scossa F."/>
            <person name="Alseekh S."/>
            <person name="Zhang Q."/>
            <person name="Wang P."/>
            <person name="Xu L."/>
            <person name="Schmidt M.H."/>
            <person name="Jia X."/>
            <person name="Li D."/>
            <person name="Zhu A."/>
            <person name="Guo F."/>
            <person name="Chen W."/>
            <person name="Ni D."/>
            <person name="Usadel B."/>
            <person name="Fernie A.R."/>
            <person name="Wen W."/>
        </authorList>
    </citation>
    <scope>NUCLEOTIDE SEQUENCE [LARGE SCALE GENOMIC DNA]</scope>
    <source>
        <strain evidence="3">cv. G240</strain>
    </source>
</reference>
<dbReference type="Proteomes" id="UP000593564">
    <property type="component" value="Unassembled WGS sequence"/>
</dbReference>
<dbReference type="EMBL" id="JACBKZ010000014">
    <property type="protein sequence ID" value="KAF5933264.1"/>
    <property type="molecule type" value="Genomic_DNA"/>
</dbReference>